<dbReference type="EMBL" id="JAUFPX010000006">
    <property type="protein sequence ID" value="MDN3590951.1"/>
    <property type="molecule type" value="Genomic_DNA"/>
</dbReference>
<proteinExistence type="predicted"/>
<dbReference type="PROSITE" id="PS51186">
    <property type="entry name" value="GNAT"/>
    <property type="match status" value="1"/>
</dbReference>
<dbReference type="InterPro" id="IPR016181">
    <property type="entry name" value="Acyl_CoA_acyltransferase"/>
</dbReference>
<dbReference type="Pfam" id="PF00583">
    <property type="entry name" value="Acetyltransf_1"/>
    <property type="match status" value="1"/>
</dbReference>
<sequence length="164" mass="17672">MEGLRWRAMTTDDLPAVVDLANALFPDHYEAPERFAERLGVAPDLCRVLAPGPGAIRGYRVAYPWPLGRIPPLDRPLPDGLGACGALYLHDLGLHPEAAGRGHARAAVADLVARAREQAIALVAVNRSAAFWDAQGFREAPGDAALADKLAGYGPEARYMVRWP</sequence>
<dbReference type="EC" id="2.3.1.-" evidence="2"/>
<evidence type="ECO:0000259" key="1">
    <source>
        <dbReference type="PROSITE" id="PS51186"/>
    </source>
</evidence>
<comment type="caution">
    <text evidence="2">The sequence shown here is derived from an EMBL/GenBank/DDBJ whole genome shotgun (WGS) entry which is preliminary data.</text>
</comment>
<evidence type="ECO:0000313" key="3">
    <source>
        <dbReference type="Proteomes" id="UP001224644"/>
    </source>
</evidence>
<dbReference type="RefSeq" id="WP_238222392.1">
    <property type="nucleotide sequence ID" value="NZ_BPQD01000003.1"/>
</dbReference>
<name>A0ABT8BHT9_9HYPH</name>
<dbReference type="SUPFAM" id="SSF55729">
    <property type="entry name" value="Acyl-CoA N-acyltransferases (Nat)"/>
    <property type="match status" value="1"/>
</dbReference>
<dbReference type="GO" id="GO:0016746">
    <property type="term" value="F:acyltransferase activity"/>
    <property type="evidence" value="ECO:0007669"/>
    <property type="project" value="UniProtKB-KW"/>
</dbReference>
<dbReference type="Gene3D" id="3.40.630.30">
    <property type="match status" value="1"/>
</dbReference>
<feature type="domain" description="N-acetyltransferase" evidence="1">
    <location>
        <begin position="4"/>
        <end position="164"/>
    </location>
</feature>
<keyword evidence="3" id="KW-1185">Reference proteome</keyword>
<keyword evidence="2" id="KW-0808">Transferase</keyword>
<accession>A0ABT8BHT9</accession>
<reference evidence="3" key="1">
    <citation type="journal article" date="2019" name="Int. J. Syst. Evol. Microbiol.">
        <title>The Global Catalogue of Microorganisms (GCM) 10K type strain sequencing project: providing services to taxonomists for standard genome sequencing and annotation.</title>
        <authorList>
            <consortium name="The Broad Institute Genomics Platform"/>
            <consortium name="The Broad Institute Genome Sequencing Center for Infectious Disease"/>
            <person name="Wu L."/>
            <person name="Ma J."/>
        </authorList>
    </citation>
    <scope>NUCLEOTIDE SEQUENCE [LARGE SCALE GENOMIC DNA]</scope>
    <source>
        <strain evidence="3">CECT 7069</strain>
    </source>
</reference>
<keyword evidence="2" id="KW-0012">Acyltransferase</keyword>
<gene>
    <name evidence="2" type="ORF">QWZ12_10030</name>
</gene>
<dbReference type="Proteomes" id="UP001224644">
    <property type="component" value="Unassembled WGS sequence"/>
</dbReference>
<dbReference type="InterPro" id="IPR000182">
    <property type="entry name" value="GNAT_dom"/>
</dbReference>
<organism evidence="2 3">
    <name type="scientific">Methylobacterium adhaesivum</name>
    <dbReference type="NCBI Taxonomy" id="333297"/>
    <lineage>
        <taxon>Bacteria</taxon>
        <taxon>Pseudomonadati</taxon>
        <taxon>Pseudomonadota</taxon>
        <taxon>Alphaproteobacteria</taxon>
        <taxon>Hyphomicrobiales</taxon>
        <taxon>Methylobacteriaceae</taxon>
        <taxon>Methylobacterium</taxon>
    </lineage>
</organism>
<protein>
    <submittedName>
        <fullName evidence="2">GNAT family N-acetyltransferase</fullName>
        <ecNumber evidence="2">2.3.1.-</ecNumber>
    </submittedName>
</protein>
<evidence type="ECO:0000313" key="2">
    <source>
        <dbReference type="EMBL" id="MDN3590951.1"/>
    </source>
</evidence>